<organism evidence="1 2">
    <name type="scientific">Ilex paraguariensis</name>
    <name type="common">yerba mate</name>
    <dbReference type="NCBI Taxonomy" id="185542"/>
    <lineage>
        <taxon>Eukaryota</taxon>
        <taxon>Viridiplantae</taxon>
        <taxon>Streptophyta</taxon>
        <taxon>Embryophyta</taxon>
        <taxon>Tracheophyta</taxon>
        <taxon>Spermatophyta</taxon>
        <taxon>Magnoliopsida</taxon>
        <taxon>eudicotyledons</taxon>
        <taxon>Gunneridae</taxon>
        <taxon>Pentapetalae</taxon>
        <taxon>asterids</taxon>
        <taxon>campanulids</taxon>
        <taxon>Aquifoliales</taxon>
        <taxon>Aquifoliaceae</taxon>
        <taxon>Ilex</taxon>
    </lineage>
</organism>
<keyword evidence="2" id="KW-1185">Reference proteome</keyword>
<sequence>MKPHLDVTEDKQDTVSDAPSYAFDQNLLRTIISQQPKLAPVKQDQFINIAYTLDIK</sequence>
<dbReference type="EMBL" id="CAUOFW020002936">
    <property type="protein sequence ID" value="CAK9156917.1"/>
    <property type="molecule type" value="Genomic_DNA"/>
</dbReference>
<dbReference type="Proteomes" id="UP001642360">
    <property type="component" value="Unassembled WGS sequence"/>
</dbReference>
<gene>
    <name evidence="1" type="ORF">ILEXP_LOCUS25476</name>
</gene>
<reference evidence="1 2" key="1">
    <citation type="submission" date="2024-02" db="EMBL/GenBank/DDBJ databases">
        <authorList>
            <person name="Vignale AGUSTIN F."/>
            <person name="Sosa J E."/>
            <person name="Modenutti C."/>
        </authorList>
    </citation>
    <scope>NUCLEOTIDE SEQUENCE [LARGE SCALE GENOMIC DNA]</scope>
</reference>
<dbReference type="AlphaFoldDB" id="A0ABC8SJ40"/>
<proteinExistence type="predicted"/>
<evidence type="ECO:0000313" key="1">
    <source>
        <dbReference type="EMBL" id="CAK9156917.1"/>
    </source>
</evidence>
<name>A0ABC8SJ40_9AQUA</name>
<comment type="caution">
    <text evidence="1">The sequence shown here is derived from an EMBL/GenBank/DDBJ whole genome shotgun (WGS) entry which is preliminary data.</text>
</comment>
<evidence type="ECO:0000313" key="2">
    <source>
        <dbReference type="Proteomes" id="UP001642360"/>
    </source>
</evidence>
<protein>
    <submittedName>
        <fullName evidence="1">Uncharacterized protein</fullName>
    </submittedName>
</protein>
<accession>A0ABC8SJ40</accession>
<feature type="non-terminal residue" evidence="1">
    <location>
        <position position="56"/>
    </location>
</feature>